<sequence length="70" mass="7958">MQDTELVENPKITTPKDDAEIRRNDKVSHIVVNPEVTTLDDDFDIPRNDEVSLVEHPNLKDMLLLSISMG</sequence>
<dbReference type="EMBL" id="OZ034813">
    <property type="protein sequence ID" value="CAL1356167.1"/>
    <property type="molecule type" value="Genomic_DNA"/>
</dbReference>
<reference evidence="1 2" key="1">
    <citation type="submission" date="2024-04" db="EMBL/GenBank/DDBJ databases">
        <authorList>
            <person name="Fracassetti M."/>
        </authorList>
    </citation>
    <scope>NUCLEOTIDE SEQUENCE [LARGE SCALE GENOMIC DNA]</scope>
</reference>
<name>A0AAV2CIB7_9ROSI</name>
<protein>
    <submittedName>
        <fullName evidence="1">Uncharacterized protein</fullName>
    </submittedName>
</protein>
<accession>A0AAV2CIB7</accession>
<gene>
    <name evidence="1" type="ORF">LTRI10_LOCUS3883</name>
</gene>
<evidence type="ECO:0000313" key="2">
    <source>
        <dbReference type="Proteomes" id="UP001497516"/>
    </source>
</evidence>
<proteinExistence type="predicted"/>
<dbReference type="Proteomes" id="UP001497516">
    <property type="component" value="Chromosome 1"/>
</dbReference>
<evidence type="ECO:0000313" key="1">
    <source>
        <dbReference type="EMBL" id="CAL1356167.1"/>
    </source>
</evidence>
<dbReference type="AlphaFoldDB" id="A0AAV2CIB7"/>
<organism evidence="1 2">
    <name type="scientific">Linum trigynum</name>
    <dbReference type="NCBI Taxonomy" id="586398"/>
    <lineage>
        <taxon>Eukaryota</taxon>
        <taxon>Viridiplantae</taxon>
        <taxon>Streptophyta</taxon>
        <taxon>Embryophyta</taxon>
        <taxon>Tracheophyta</taxon>
        <taxon>Spermatophyta</taxon>
        <taxon>Magnoliopsida</taxon>
        <taxon>eudicotyledons</taxon>
        <taxon>Gunneridae</taxon>
        <taxon>Pentapetalae</taxon>
        <taxon>rosids</taxon>
        <taxon>fabids</taxon>
        <taxon>Malpighiales</taxon>
        <taxon>Linaceae</taxon>
        <taxon>Linum</taxon>
    </lineage>
</organism>
<keyword evidence="2" id="KW-1185">Reference proteome</keyword>